<evidence type="ECO:0000313" key="1">
    <source>
        <dbReference type="EMBL" id="KAL3834600.1"/>
    </source>
</evidence>
<dbReference type="AlphaFoldDB" id="A0ABD3TD12"/>
<accession>A0ABD3TD12</accession>
<keyword evidence="2" id="KW-1185">Reference proteome</keyword>
<protein>
    <submittedName>
        <fullName evidence="1">Uncharacterized protein</fullName>
    </submittedName>
</protein>
<gene>
    <name evidence="1" type="ORF">ACJIZ3_009336</name>
</gene>
<dbReference type="EMBL" id="JBJXBP010000004">
    <property type="protein sequence ID" value="KAL3834600.1"/>
    <property type="molecule type" value="Genomic_DNA"/>
</dbReference>
<proteinExistence type="predicted"/>
<organism evidence="1 2">
    <name type="scientific">Penstemon smallii</name>
    <dbReference type="NCBI Taxonomy" id="265156"/>
    <lineage>
        <taxon>Eukaryota</taxon>
        <taxon>Viridiplantae</taxon>
        <taxon>Streptophyta</taxon>
        <taxon>Embryophyta</taxon>
        <taxon>Tracheophyta</taxon>
        <taxon>Spermatophyta</taxon>
        <taxon>Magnoliopsida</taxon>
        <taxon>eudicotyledons</taxon>
        <taxon>Gunneridae</taxon>
        <taxon>Pentapetalae</taxon>
        <taxon>asterids</taxon>
        <taxon>lamiids</taxon>
        <taxon>Lamiales</taxon>
        <taxon>Plantaginaceae</taxon>
        <taxon>Cheloneae</taxon>
        <taxon>Penstemon</taxon>
    </lineage>
</organism>
<sequence>MIKNKNKPQKPSPDHPIGVLWYNDRVSKSRQGAYRPIMEALVAAPTYIIDEYYIHIEVGLYEERRSLGISTHLSIILFHPFSRPA</sequence>
<name>A0ABD3TD12_9LAMI</name>
<evidence type="ECO:0000313" key="2">
    <source>
        <dbReference type="Proteomes" id="UP001634393"/>
    </source>
</evidence>
<reference evidence="1 2" key="1">
    <citation type="submission" date="2024-12" db="EMBL/GenBank/DDBJ databases">
        <title>The unique morphological basis and parallel evolutionary history of personate flowers in Penstemon.</title>
        <authorList>
            <person name="Depatie T.H."/>
            <person name="Wessinger C.A."/>
        </authorList>
    </citation>
    <scope>NUCLEOTIDE SEQUENCE [LARGE SCALE GENOMIC DNA]</scope>
    <source>
        <strain evidence="1">WTNN_2</strain>
        <tissue evidence="1">Leaf</tissue>
    </source>
</reference>
<dbReference type="Proteomes" id="UP001634393">
    <property type="component" value="Unassembled WGS sequence"/>
</dbReference>
<comment type="caution">
    <text evidence="1">The sequence shown here is derived from an EMBL/GenBank/DDBJ whole genome shotgun (WGS) entry which is preliminary data.</text>
</comment>